<name>A0A5J5IHL8_9BACT</name>
<dbReference type="InterPro" id="IPR010998">
    <property type="entry name" value="Integrase_recombinase_N"/>
</dbReference>
<keyword evidence="5" id="KW-1185">Reference proteome</keyword>
<dbReference type="SUPFAM" id="SSF56349">
    <property type="entry name" value="DNA breaking-rejoining enzymes"/>
    <property type="match status" value="1"/>
</dbReference>
<evidence type="ECO:0000259" key="3">
    <source>
        <dbReference type="Pfam" id="PF17293"/>
    </source>
</evidence>
<proteinExistence type="predicted"/>
<reference evidence="4 5" key="1">
    <citation type="submission" date="2019-09" db="EMBL/GenBank/DDBJ databases">
        <title>Draft genome sequence of Ginsengibacter sp. BR5-29.</title>
        <authorList>
            <person name="Im W.-T."/>
        </authorList>
    </citation>
    <scope>NUCLEOTIDE SEQUENCE [LARGE SCALE GENOMIC DNA]</scope>
    <source>
        <strain evidence="4 5">BR5-29</strain>
    </source>
</reference>
<dbReference type="RefSeq" id="WP_150412624.1">
    <property type="nucleotide sequence ID" value="NZ_VYQF01000001.1"/>
</dbReference>
<gene>
    <name evidence="4" type="ORF">FW778_00530</name>
</gene>
<dbReference type="Proteomes" id="UP000326903">
    <property type="component" value="Unassembled WGS sequence"/>
</dbReference>
<dbReference type="Gene3D" id="1.10.150.130">
    <property type="match status" value="1"/>
</dbReference>
<evidence type="ECO:0000256" key="1">
    <source>
        <dbReference type="ARBA" id="ARBA00023125"/>
    </source>
</evidence>
<dbReference type="EMBL" id="VYQF01000001">
    <property type="protein sequence ID" value="KAA9040565.1"/>
    <property type="molecule type" value="Genomic_DNA"/>
</dbReference>
<feature type="domain" description="Phage integrase SAM-like" evidence="2">
    <location>
        <begin position="85"/>
        <end position="186"/>
    </location>
</feature>
<dbReference type="InterPro" id="IPR025269">
    <property type="entry name" value="SAM-like_dom"/>
</dbReference>
<dbReference type="Pfam" id="PF13102">
    <property type="entry name" value="Phage_int_SAM_5"/>
    <property type="match status" value="1"/>
</dbReference>
<dbReference type="InterPro" id="IPR011010">
    <property type="entry name" value="DNA_brk_join_enz"/>
</dbReference>
<organism evidence="4 5">
    <name type="scientific">Ginsengibacter hankyongi</name>
    <dbReference type="NCBI Taxonomy" id="2607284"/>
    <lineage>
        <taxon>Bacteria</taxon>
        <taxon>Pseudomonadati</taxon>
        <taxon>Bacteroidota</taxon>
        <taxon>Chitinophagia</taxon>
        <taxon>Chitinophagales</taxon>
        <taxon>Chitinophagaceae</taxon>
        <taxon>Ginsengibacter</taxon>
    </lineage>
</organism>
<dbReference type="GO" id="GO:0003677">
    <property type="term" value="F:DNA binding"/>
    <property type="evidence" value="ECO:0007669"/>
    <property type="project" value="UniProtKB-KW"/>
</dbReference>
<accession>A0A5J5IHL8</accession>
<sequence>MPIYMRSTVNGLVKELATSRKSDPELWDQKSEKAYGKGEYIKELNNHLSTLKVKIFEARAGAYRDKQTGYSKTSFSVLLKNQKTILEVFKKHNEQLAALVDSEYSPATLRRYKISFGHILSFIKWKYDLEDFEINKLNYDFLTDYVFWLKSVRKCNHNTTMKYTCNFRKIVNGCIRHGWLTRDPFWGFKMSTQNNAGE</sequence>
<feature type="domain" description="Arm DNA-binding" evidence="3">
    <location>
        <begin position="1"/>
        <end position="58"/>
    </location>
</feature>
<comment type="caution">
    <text evidence="4">The sequence shown here is derived from an EMBL/GenBank/DDBJ whole genome shotgun (WGS) entry which is preliminary data.</text>
</comment>
<protein>
    <submittedName>
        <fullName evidence="4">Uncharacterized protein</fullName>
    </submittedName>
</protein>
<dbReference type="Pfam" id="PF17293">
    <property type="entry name" value="Arm-DNA-bind_5"/>
    <property type="match status" value="1"/>
</dbReference>
<evidence type="ECO:0000259" key="2">
    <source>
        <dbReference type="Pfam" id="PF13102"/>
    </source>
</evidence>
<keyword evidence="1" id="KW-0238">DNA-binding</keyword>
<dbReference type="InterPro" id="IPR035386">
    <property type="entry name" value="Arm-DNA-bind_5"/>
</dbReference>
<evidence type="ECO:0000313" key="5">
    <source>
        <dbReference type="Proteomes" id="UP000326903"/>
    </source>
</evidence>
<evidence type="ECO:0000313" key="4">
    <source>
        <dbReference type="EMBL" id="KAA9040565.1"/>
    </source>
</evidence>
<dbReference type="AlphaFoldDB" id="A0A5J5IHL8"/>